<dbReference type="SUPFAM" id="SSF58104">
    <property type="entry name" value="Methyl-accepting chemotaxis protein (MCP) signaling domain"/>
    <property type="match status" value="1"/>
</dbReference>
<feature type="region of interest" description="Disordered" evidence="3">
    <location>
        <begin position="536"/>
        <end position="559"/>
    </location>
</feature>
<dbReference type="PRINTS" id="PR00260">
    <property type="entry name" value="CHEMTRNSDUCR"/>
</dbReference>
<dbReference type="SMART" id="SM00283">
    <property type="entry name" value="MA"/>
    <property type="match status" value="1"/>
</dbReference>
<dbReference type="PROSITE" id="PS50111">
    <property type="entry name" value="CHEMOTAXIS_TRANSDUC_2"/>
    <property type="match status" value="1"/>
</dbReference>
<gene>
    <name evidence="5" type="ORF">SR858_04570</name>
</gene>
<evidence type="ECO:0000313" key="5">
    <source>
        <dbReference type="EMBL" id="WQH05620.1"/>
    </source>
</evidence>
<sequence>MMHIRTIKGKLALAFTALAGMVLLVSGMALTSLLQADERFNSYLAETNARAVLVAKLQQAVNQRAIGARNMLLLEDAGQVAAEAERVQQAHLEVSGYLEQLQRSAQQSREITGPAAALIATLVQVEAQYGPVAQAIVAMGLAGQRIEAIDKLNRECQPLLAQLGRASAEYARYADTRAVVRQRAGAADFDRQRNRQVAVCLLALASAVLAGLWISRTLHRALGSEPALLGAAAQQVAGGDLSHEDGAAGMPDGSVMASLAQMRRALARLVGEVRAAAHLIADGSAEIASANANLSARTEEQAGSLEQTAASMEELTVAVKSTAQAAQTAADLSMAASSVARKGAGVVASVVDTMGAIDTSSQQIAQILGTIDAIAFQTNILALNAAVEAARAGEQGKGFAVVASEVRTLAHRSAAAAREIKILIDASMANVAAGGKLARQAGATMEEIVQSVDHVVGIINDISLSATEQSHGIEQVTIAVGQLDRMTQENAAMVEETAAAAGQLKHQALHMSDLVGTFRLGGDRPHGPSTQHIERNQRDQLAGPALLASPNVPGAYSPR</sequence>
<name>A0ABZ0Y0R5_9BURK</name>
<dbReference type="RefSeq" id="WP_019922918.1">
    <property type="nucleotide sequence ID" value="NZ_CP140152.1"/>
</dbReference>
<evidence type="ECO:0000256" key="1">
    <source>
        <dbReference type="ARBA" id="ARBA00029447"/>
    </source>
</evidence>
<reference evidence="5 6" key="1">
    <citation type="submission" date="2023-11" db="EMBL/GenBank/DDBJ databases">
        <title>MicrobeMod: A computational toolkit for identifying prokaryotic methylation and restriction-modification with nanopore sequencing.</title>
        <authorList>
            <person name="Crits-Christoph A."/>
            <person name="Kang S.C."/>
            <person name="Lee H."/>
            <person name="Ostrov N."/>
        </authorList>
    </citation>
    <scope>NUCLEOTIDE SEQUENCE [LARGE SCALE GENOMIC DNA]</scope>
    <source>
        <strain evidence="5 6">ATCC 25935</strain>
    </source>
</reference>
<evidence type="ECO:0000256" key="3">
    <source>
        <dbReference type="SAM" id="MobiDB-lite"/>
    </source>
</evidence>
<accession>A0ABZ0Y0R5</accession>
<protein>
    <submittedName>
        <fullName evidence="5">Methyl-accepting chemotaxis protein</fullName>
    </submittedName>
</protein>
<dbReference type="GeneID" id="43166654"/>
<dbReference type="InterPro" id="IPR004089">
    <property type="entry name" value="MCPsignal_dom"/>
</dbReference>
<feature type="domain" description="Methyl-accepting transducer" evidence="4">
    <location>
        <begin position="276"/>
        <end position="505"/>
    </location>
</feature>
<dbReference type="Proteomes" id="UP001326110">
    <property type="component" value="Chromosome"/>
</dbReference>
<dbReference type="CDD" id="cd11386">
    <property type="entry name" value="MCP_signal"/>
    <property type="match status" value="1"/>
</dbReference>
<keyword evidence="2" id="KW-0807">Transducer</keyword>
<organism evidence="5 6">
    <name type="scientific">Duganella zoogloeoides</name>
    <dbReference type="NCBI Taxonomy" id="75659"/>
    <lineage>
        <taxon>Bacteria</taxon>
        <taxon>Pseudomonadati</taxon>
        <taxon>Pseudomonadota</taxon>
        <taxon>Betaproteobacteria</taxon>
        <taxon>Burkholderiales</taxon>
        <taxon>Oxalobacteraceae</taxon>
        <taxon>Telluria group</taxon>
        <taxon>Duganella</taxon>
    </lineage>
</organism>
<comment type="similarity">
    <text evidence="1">Belongs to the methyl-accepting chemotaxis (MCP) protein family.</text>
</comment>
<dbReference type="PANTHER" id="PTHR43531:SF7">
    <property type="entry name" value="AEROTAXIS RECEPTOR"/>
    <property type="match status" value="1"/>
</dbReference>
<keyword evidence="6" id="KW-1185">Reference proteome</keyword>
<evidence type="ECO:0000313" key="6">
    <source>
        <dbReference type="Proteomes" id="UP001326110"/>
    </source>
</evidence>
<dbReference type="EMBL" id="CP140152">
    <property type="protein sequence ID" value="WQH05620.1"/>
    <property type="molecule type" value="Genomic_DNA"/>
</dbReference>
<dbReference type="PANTHER" id="PTHR43531">
    <property type="entry name" value="PROTEIN ICFG"/>
    <property type="match status" value="1"/>
</dbReference>
<evidence type="ECO:0000256" key="2">
    <source>
        <dbReference type="PROSITE-ProRule" id="PRU00284"/>
    </source>
</evidence>
<dbReference type="InterPro" id="IPR004090">
    <property type="entry name" value="Chemotax_Me-accpt_rcpt"/>
</dbReference>
<dbReference type="Pfam" id="PF00015">
    <property type="entry name" value="MCPsignal"/>
    <property type="match status" value="1"/>
</dbReference>
<evidence type="ECO:0000259" key="4">
    <source>
        <dbReference type="PROSITE" id="PS50111"/>
    </source>
</evidence>
<dbReference type="Gene3D" id="1.10.287.950">
    <property type="entry name" value="Methyl-accepting chemotaxis protein"/>
    <property type="match status" value="1"/>
</dbReference>
<proteinExistence type="inferred from homology"/>
<dbReference type="InterPro" id="IPR051310">
    <property type="entry name" value="MCP_chemotaxis"/>
</dbReference>